<keyword evidence="3" id="KW-1185">Reference proteome</keyword>
<gene>
    <name evidence="2" type="ORF">CLOTH_13110</name>
</gene>
<name>A0A1V4I6H4_9FIRM</name>
<dbReference type="AlphaFoldDB" id="A0A1V4I6H4"/>
<dbReference type="Pfam" id="PF07561">
    <property type="entry name" value="DUF1540"/>
    <property type="match status" value="1"/>
</dbReference>
<protein>
    <recommendedName>
        <fullName evidence="1">DUF1540 domain-containing protein</fullName>
    </recommendedName>
</protein>
<dbReference type="EMBL" id="MZGW01000004">
    <property type="protein sequence ID" value="OPJ55553.1"/>
    <property type="molecule type" value="Genomic_DNA"/>
</dbReference>
<dbReference type="Proteomes" id="UP000190140">
    <property type="component" value="Unassembled WGS sequence"/>
</dbReference>
<reference evidence="2 3" key="1">
    <citation type="submission" date="2017-03" db="EMBL/GenBank/DDBJ databases">
        <title>Genome sequence of Clostridium thermoalcaliphilum DSM 7309.</title>
        <authorList>
            <person name="Poehlein A."/>
            <person name="Daniel R."/>
        </authorList>
    </citation>
    <scope>NUCLEOTIDE SEQUENCE [LARGE SCALE GENOMIC DNA]</scope>
    <source>
        <strain evidence="2 3">DSM 7309</strain>
    </source>
</reference>
<dbReference type="RefSeq" id="WP_331722038.1">
    <property type="nucleotide sequence ID" value="NZ_MZGW01000004.1"/>
</dbReference>
<evidence type="ECO:0000313" key="2">
    <source>
        <dbReference type="EMBL" id="OPJ55553.1"/>
    </source>
</evidence>
<evidence type="ECO:0000313" key="3">
    <source>
        <dbReference type="Proteomes" id="UP000190140"/>
    </source>
</evidence>
<dbReference type="InterPro" id="IPR011437">
    <property type="entry name" value="DUF1540"/>
</dbReference>
<sequence length="61" mass="6683">MNNMNNISNMINSTISRVSCSVATCNYNQNGQYCSAPSIQIKAHNAQSAEETDCATFEPKH</sequence>
<accession>A0A1V4I6H4</accession>
<proteinExistence type="predicted"/>
<comment type="caution">
    <text evidence="2">The sequence shown here is derived from an EMBL/GenBank/DDBJ whole genome shotgun (WGS) entry which is preliminary data.</text>
</comment>
<feature type="domain" description="DUF1540" evidence="1">
    <location>
        <begin position="18"/>
        <end position="57"/>
    </location>
</feature>
<evidence type="ECO:0000259" key="1">
    <source>
        <dbReference type="Pfam" id="PF07561"/>
    </source>
</evidence>
<organism evidence="2 3">
    <name type="scientific">Alkalithermobacter paradoxus</name>
    <dbReference type="NCBI Taxonomy" id="29349"/>
    <lineage>
        <taxon>Bacteria</taxon>
        <taxon>Bacillati</taxon>
        <taxon>Bacillota</taxon>
        <taxon>Clostridia</taxon>
        <taxon>Peptostreptococcales</taxon>
        <taxon>Tepidibacteraceae</taxon>
        <taxon>Alkalithermobacter</taxon>
    </lineage>
</organism>
<dbReference type="STRING" id="29349.CLOTH_13110"/>